<protein>
    <recommendedName>
        <fullName evidence="4">Peroxin-3</fullName>
    </recommendedName>
</protein>
<evidence type="ECO:0000313" key="7">
    <source>
        <dbReference type="Proteomes" id="UP000054886"/>
    </source>
</evidence>
<evidence type="ECO:0000256" key="3">
    <source>
        <dbReference type="ARBA" id="ARBA00023140"/>
    </source>
</evidence>
<dbReference type="GO" id="GO:0005783">
    <property type="term" value="C:endoplasmic reticulum"/>
    <property type="evidence" value="ECO:0007669"/>
    <property type="project" value="EnsemblFungi"/>
</dbReference>
<comment type="subcellular location">
    <subcellularLocation>
        <location evidence="1">Peroxisome membrane</location>
        <topology evidence="1">Single-pass membrane protein</topology>
    </subcellularLocation>
</comment>
<comment type="similarity">
    <text evidence="2">Belongs to the peroxin-3 family.</text>
</comment>
<accession>A0A0W0D8I7</accession>
<keyword evidence="5" id="KW-0812">Transmembrane</keyword>
<reference evidence="6 7" key="1">
    <citation type="submission" date="2015-10" db="EMBL/GenBank/DDBJ databases">
        <title>Draft genomes sequences of Candida glabrata isolates 1A, 1B, 2A, 2B, 3A and 3B.</title>
        <authorList>
            <person name="Haavelsrud O.E."/>
            <person name="Gaustad P."/>
        </authorList>
    </citation>
    <scope>NUCLEOTIDE SEQUENCE [LARGE SCALE GENOMIC DNA]</scope>
    <source>
        <strain evidence="6">910700640</strain>
    </source>
</reference>
<dbReference type="GO" id="GO:0032581">
    <property type="term" value="P:ER-dependent peroxisome organization"/>
    <property type="evidence" value="ECO:0007669"/>
    <property type="project" value="EnsemblFungi"/>
</dbReference>
<proteinExistence type="inferred from homology"/>
<evidence type="ECO:0000256" key="2">
    <source>
        <dbReference type="ARBA" id="ARBA00008933"/>
    </source>
</evidence>
<dbReference type="EMBL" id="LLZZ01000106">
    <property type="protein sequence ID" value="KTB08106.1"/>
    <property type="molecule type" value="Genomic_DNA"/>
</dbReference>
<feature type="transmembrane region" description="Helical" evidence="5">
    <location>
        <begin position="20"/>
        <end position="40"/>
    </location>
</feature>
<dbReference type="Proteomes" id="UP000054886">
    <property type="component" value="Unassembled WGS sequence"/>
</dbReference>
<dbReference type="GO" id="GO:0045033">
    <property type="term" value="P:peroxisome inheritance"/>
    <property type="evidence" value="ECO:0007669"/>
    <property type="project" value="EnsemblFungi"/>
</dbReference>
<dbReference type="PANTHER" id="PTHR28080">
    <property type="entry name" value="PEROXISOMAL BIOGENESIS FACTOR 3"/>
    <property type="match status" value="1"/>
</dbReference>
<evidence type="ECO:0000256" key="5">
    <source>
        <dbReference type="SAM" id="Phobius"/>
    </source>
</evidence>
<dbReference type="VEuPathDB" id="FungiDB:GVI51_M01243"/>
<dbReference type="VEuPathDB" id="FungiDB:B1J91_M01342g"/>
<name>A0A0W0D8I7_CANGB</name>
<evidence type="ECO:0000313" key="6">
    <source>
        <dbReference type="EMBL" id="KTB08106.1"/>
    </source>
</evidence>
<keyword evidence="5" id="KW-0472">Membrane</keyword>
<organism evidence="6 7">
    <name type="scientific">Candida glabrata</name>
    <name type="common">Yeast</name>
    <name type="synonym">Torulopsis glabrata</name>
    <dbReference type="NCBI Taxonomy" id="5478"/>
    <lineage>
        <taxon>Eukaryota</taxon>
        <taxon>Fungi</taxon>
        <taxon>Dikarya</taxon>
        <taxon>Ascomycota</taxon>
        <taxon>Saccharomycotina</taxon>
        <taxon>Saccharomycetes</taxon>
        <taxon>Saccharomycetales</taxon>
        <taxon>Saccharomycetaceae</taxon>
        <taxon>Nakaseomyces</taxon>
    </lineage>
</organism>
<dbReference type="VEuPathDB" id="FungiDB:CAGL0M01342g"/>
<comment type="caution">
    <text evidence="6">The sequence shown here is derived from an EMBL/GenBank/DDBJ whole genome shotgun (WGS) entry which is preliminary data.</text>
</comment>
<dbReference type="AlphaFoldDB" id="A0A0W0D8I7"/>
<keyword evidence="3" id="KW-0576">Peroxisome</keyword>
<dbReference type="InterPro" id="IPR006966">
    <property type="entry name" value="Peroxin-3"/>
</dbReference>
<dbReference type="PANTHER" id="PTHR28080:SF1">
    <property type="entry name" value="PEROXISOMAL BIOGENESIS FACTOR 3"/>
    <property type="match status" value="1"/>
</dbReference>
<dbReference type="GO" id="GO:0045046">
    <property type="term" value="P:protein import into peroxisome membrane"/>
    <property type="evidence" value="ECO:0007669"/>
    <property type="project" value="EnsemblFungi"/>
</dbReference>
<dbReference type="VEuPathDB" id="FungiDB:GWK60_M01243"/>
<gene>
    <name evidence="6" type="ORF">AO440_003914</name>
</gene>
<evidence type="ECO:0000256" key="4">
    <source>
        <dbReference type="ARBA" id="ARBA00032508"/>
    </source>
</evidence>
<dbReference type="GO" id="GO:0005778">
    <property type="term" value="C:peroxisomal membrane"/>
    <property type="evidence" value="ECO:0007669"/>
    <property type="project" value="UniProtKB-SubCell"/>
</dbReference>
<dbReference type="Pfam" id="PF04882">
    <property type="entry name" value="Peroxin-3"/>
    <property type="match status" value="1"/>
</dbReference>
<keyword evidence="5" id="KW-1133">Transmembrane helix</keyword>
<evidence type="ECO:0000256" key="1">
    <source>
        <dbReference type="ARBA" id="ARBA00004549"/>
    </source>
</evidence>
<dbReference type="GO" id="GO:0030674">
    <property type="term" value="F:protein-macromolecule adaptor activity"/>
    <property type="evidence" value="ECO:0007669"/>
    <property type="project" value="EnsemblFungi"/>
</dbReference>
<dbReference type="OrthoDB" id="45930at2759"/>
<sequence>MVQGRAPVSRRVQRYRGGLFIAAASVGTLVAVGSLAVYIVKQWLYRQQLRIAEEHFVKEQIKRRFDQTQSDSLATLYELVQVSSMVYDQKDLNLDEIMLALRDKKLQKQSQTGSAARAADTTSNSSVTGVTSALNDKVSEKASSIRSSKTDDIRNMTKGELWNELKIRSISKLVTVTYTTSCLLLMTRLQLNILTRKEYLETVVKTTMQKNNDAGNSSGFFSWVASKIWGSPSNGEEKRKSAQDMYGELVQAEKAGKHMSKGKVEYINEQAFLSIFWWLINRGWSKIHEIVEREVRSEFGHLDPKDALTIDDFSERLTKVYYRVNKTLFLVNEEKEKPLLDIMIPRTPQELKNVLEQAMDLESLQLLEQDDSILRQLCKEMEKYMKSEATSIVMEQAINESFDYAITEIDASIKKRNQAETQMALFALSCKECCDKMLKTNMMTMDNDYLTVLDGIAVLDDLSAMVYSNFGL</sequence>